<evidence type="ECO:0000313" key="3">
    <source>
        <dbReference type="Proteomes" id="UP000076727"/>
    </source>
</evidence>
<proteinExistence type="predicted"/>
<name>A0A165SLU0_9APHY</name>
<sequence length="219" mass="25110">MAQISYPPSEFSFESNPSEPILYLPPILSLLPLEYRQPPTPPSEDSGRRPYTPLSTESHLPTIDDASLALHYALHRFHAVTPDYALVPYAEAFNWDEIELPEDHEHEWYCVVFNSKRREGSDGDGLYSADRLAHEEAVQNGGLIMYWYGSPHPETRMNLATCIWQSREDAIAANSRPHHIRAMRLAAASYDHYTLKRYWLRKVKGERGVTLTPFEVIKA</sequence>
<dbReference type="PANTHER" id="PTHR36986:SF1">
    <property type="entry name" value="UPF0643 PROTEIN PB2B2.08"/>
    <property type="match status" value="1"/>
</dbReference>
<dbReference type="EMBL" id="KV429042">
    <property type="protein sequence ID" value="KZT72189.1"/>
    <property type="molecule type" value="Genomic_DNA"/>
</dbReference>
<dbReference type="PANTHER" id="PTHR36986">
    <property type="entry name" value="UPF0643 PROTEIN PB2B2.08"/>
    <property type="match status" value="1"/>
</dbReference>
<dbReference type="Proteomes" id="UP000076727">
    <property type="component" value="Unassembled WGS sequence"/>
</dbReference>
<accession>A0A165SLU0</accession>
<organism evidence="2 3">
    <name type="scientific">Daedalea quercina L-15889</name>
    <dbReference type="NCBI Taxonomy" id="1314783"/>
    <lineage>
        <taxon>Eukaryota</taxon>
        <taxon>Fungi</taxon>
        <taxon>Dikarya</taxon>
        <taxon>Basidiomycota</taxon>
        <taxon>Agaricomycotina</taxon>
        <taxon>Agaricomycetes</taxon>
        <taxon>Polyporales</taxon>
        <taxon>Fomitopsis</taxon>
    </lineage>
</organism>
<protein>
    <submittedName>
        <fullName evidence="2">Uncharacterized protein</fullName>
    </submittedName>
</protein>
<keyword evidence="3" id="KW-1185">Reference proteome</keyword>
<feature type="region of interest" description="Disordered" evidence="1">
    <location>
        <begin position="34"/>
        <end position="58"/>
    </location>
</feature>
<dbReference type="OrthoDB" id="2140489at2759"/>
<gene>
    <name evidence="2" type="ORF">DAEQUDRAFT_664953</name>
</gene>
<dbReference type="AlphaFoldDB" id="A0A165SLU0"/>
<evidence type="ECO:0000313" key="2">
    <source>
        <dbReference type="EMBL" id="KZT72189.1"/>
    </source>
</evidence>
<reference evidence="2 3" key="1">
    <citation type="journal article" date="2016" name="Mol. Biol. Evol.">
        <title>Comparative Genomics of Early-Diverging Mushroom-Forming Fungi Provides Insights into the Origins of Lignocellulose Decay Capabilities.</title>
        <authorList>
            <person name="Nagy L.G."/>
            <person name="Riley R."/>
            <person name="Tritt A."/>
            <person name="Adam C."/>
            <person name="Daum C."/>
            <person name="Floudas D."/>
            <person name="Sun H."/>
            <person name="Yadav J.S."/>
            <person name="Pangilinan J."/>
            <person name="Larsson K.H."/>
            <person name="Matsuura K."/>
            <person name="Barry K."/>
            <person name="Labutti K."/>
            <person name="Kuo R."/>
            <person name="Ohm R.A."/>
            <person name="Bhattacharya S.S."/>
            <person name="Shirouzu T."/>
            <person name="Yoshinaga Y."/>
            <person name="Martin F.M."/>
            <person name="Grigoriev I.V."/>
            <person name="Hibbett D.S."/>
        </authorList>
    </citation>
    <scope>NUCLEOTIDE SEQUENCE [LARGE SCALE GENOMIC DNA]</scope>
    <source>
        <strain evidence="2 3">L-15889</strain>
    </source>
</reference>
<evidence type="ECO:0000256" key="1">
    <source>
        <dbReference type="SAM" id="MobiDB-lite"/>
    </source>
</evidence>